<keyword evidence="1" id="KW-0732">Signal</keyword>
<sequence length="249" mass="28099">MCFIHSLLLISYFTNVHTCPADTADSGDGICSICPPGVFTYCDAHAVCEQEGLKRGSRYFMVGRHSMQIFATWIFYMDAHSGVHSFLNARNFSPTGWQTNDPGYQFCSLTELDIPWGQNEPSSHYEQVAAFTLTGVRDEAQNAQNRTVVCELSTVPVPDMSVPSQFRMNWPMVLESNFMTGQLAVGCFQQFTLPSMLNCALKCKLMVPCFSFYYNQLTKSCQLSRYVDSRLPNSEQSQPGTYLRFARIN</sequence>
<comment type="caution">
    <text evidence="2">The sequence shown here is derived from an EMBL/GenBank/DDBJ whole genome shotgun (WGS) entry which is preliminary data.</text>
</comment>
<organism evidence="2 3">
    <name type="scientific">Paragonimus skrjabini miyazakii</name>
    <dbReference type="NCBI Taxonomy" id="59628"/>
    <lineage>
        <taxon>Eukaryota</taxon>
        <taxon>Metazoa</taxon>
        <taxon>Spiralia</taxon>
        <taxon>Lophotrochozoa</taxon>
        <taxon>Platyhelminthes</taxon>
        <taxon>Trematoda</taxon>
        <taxon>Digenea</taxon>
        <taxon>Plagiorchiida</taxon>
        <taxon>Troglotremata</taxon>
        <taxon>Troglotrematidae</taxon>
        <taxon>Paragonimus</taxon>
    </lineage>
</organism>
<dbReference type="Proteomes" id="UP000822476">
    <property type="component" value="Unassembled WGS sequence"/>
</dbReference>
<keyword evidence="3" id="KW-1185">Reference proteome</keyword>
<dbReference type="EMBL" id="JTDE01000006">
    <property type="protein sequence ID" value="KAF7262696.1"/>
    <property type="molecule type" value="Genomic_DNA"/>
</dbReference>
<evidence type="ECO:0000256" key="1">
    <source>
        <dbReference type="SAM" id="SignalP"/>
    </source>
</evidence>
<protein>
    <recommendedName>
        <fullName evidence="4">Apple domain-containing protein</fullName>
    </recommendedName>
</protein>
<accession>A0A8S9ZA88</accession>
<dbReference type="AlphaFoldDB" id="A0A8S9ZA88"/>
<proteinExistence type="predicted"/>
<evidence type="ECO:0000313" key="2">
    <source>
        <dbReference type="EMBL" id="KAF7262696.1"/>
    </source>
</evidence>
<gene>
    <name evidence="2" type="ORF">EG68_00060</name>
</gene>
<evidence type="ECO:0008006" key="4">
    <source>
        <dbReference type="Google" id="ProtNLM"/>
    </source>
</evidence>
<feature type="chain" id="PRO_5035747626" description="Apple domain-containing protein" evidence="1">
    <location>
        <begin position="19"/>
        <end position="249"/>
    </location>
</feature>
<reference evidence="2" key="1">
    <citation type="submission" date="2019-07" db="EMBL/GenBank/DDBJ databases">
        <title>Annotation for the trematode Paragonimus miyazaki's.</title>
        <authorList>
            <person name="Choi Y.-J."/>
        </authorList>
    </citation>
    <scope>NUCLEOTIDE SEQUENCE</scope>
    <source>
        <strain evidence="2">Japan</strain>
    </source>
</reference>
<evidence type="ECO:0000313" key="3">
    <source>
        <dbReference type="Proteomes" id="UP000822476"/>
    </source>
</evidence>
<name>A0A8S9ZA88_9TREM</name>
<feature type="signal peptide" evidence="1">
    <location>
        <begin position="1"/>
        <end position="18"/>
    </location>
</feature>
<dbReference type="OrthoDB" id="6272748at2759"/>